<organism evidence="3 4">
    <name type="scientific">Nocardioides fonticola</name>
    <dbReference type="NCBI Taxonomy" id="450363"/>
    <lineage>
        <taxon>Bacteria</taxon>
        <taxon>Bacillati</taxon>
        <taxon>Actinomycetota</taxon>
        <taxon>Actinomycetes</taxon>
        <taxon>Propionibacteriales</taxon>
        <taxon>Nocardioidaceae</taxon>
        <taxon>Nocardioides</taxon>
    </lineage>
</organism>
<dbReference type="InterPro" id="IPR034660">
    <property type="entry name" value="DinB/YfiT-like"/>
</dbReference>
<proteinExistence type="predicted"/>
<feature type="region of interest" description="Disordered" evidence="1">
    <location>
        <begin position="1"/>
        <end position="23"/>
    </location>
</feature>
<dbReference type="NCBIfam" id="TIGR03083">
    <property type="entry name" value="maleylpyruvate isomerase family mycothiol-dependent enzyme"/>
    <property type="match status" value="1"/>
</dbReference>
<dbReference type="EMBL" id="BAAAZH010000014">
    <property type="protein sequence ID" value="GAA4119579.1"/>
    <property type="molecule type" value="Genomic_DNA"/>
</dbReference>
<dbReference type="InterPro" id="IPR017517">
    <property type="entry name" value="Maleyloyr_isom"/>
</dbReference>
<sequence length="207" mass="22256">MGDGHDHGYDHGHGHGGDGHGHGEAAGVDKLAVLALIRSCTQASEVLDRIGPDDLARPTPCAEWDVAALANHLLAAPRIFITMLQGRPPGWGREVLTEDFGEEFRRRGNVLINLWRETTEAPMVDPDWHSAEIAVHTWDLATALGIPTDGFDQQVAERAVVAMDRILGPQRTGRAFADARQAPAGASAYDHLAAYAGRVVPWEPPAG</sequence>
<evidence type="ECO:0000259" key="2">
    <source>
        <dbReference type="Pfam" id="PF11716"/>
    </source>
</evidence>
<dbReference type="SUPFAM" id="SSF109854">
    <property type="entry name" value="DinB/YfiT-like putative metalloenzymes"/>
    <property type="match status" value="1"/>
</dbReference>
<evidence type="ECO:0000256" key="1">
    <source>
        <dbReference type="SAM" id="MobiDB-lite"/>
    </source>
</evidence>
<dbReference type="Proteomes" id="UP001501495">
    <property type="component" value="Unassembled WGS sequence"/>
</dbReference>
<gene>
    <name evidence="3" type="ORF">GCM10022215_22300</name>
</gene>
<dbReference type="Gene3D" id="1.20.120.450">
    <property type="entry name" value="dinb family like domain"/>
    <property type="match status" value="1"/>
</dbReference>
<name>A0ABP7XJM5_9ACTN</name>
<reference evidence="4" key="1">
    <citation type="journal article" date="2019" name="Int. J. Syst. Evol. Microbiol.">
        <title>The Global Catalogue of Microorganisms (GCM) 10K type strain sequencing project: providing services to taxonomists for standard genome sequencing and annotation.</title>
        <authorList>
            <consortium name="The Broad Institute Genomics Platform"/>
            <consortium name="The Broad Institute Genome Sequencing Center for Infectious Disease"/>
            <person name="Wu L."/>
            <person name="Ma J."/>
        </authorList>
    </citation>
    <scope>NUCLEOTIDE SEQUENCE [LARGE SCALE GENOMIC DNA]</scope>
    <source>
        <strain evidence="4">JCM 16703</strain>
    </source>
</reference>
<dbReference type="Pfam" id="PF11716">
    <property type="entry name" value="MDMPI_N"/>
    <property type="match status" value="1"/>
</dbReference>
<keyword evidence="4" id="KW-1185">Reference proteome</keyword>
<comment type="caution">
    <text evidence="3">The sequence shown here is derived from an EMBL/GenBank/DDBJ whole genome shotgun (WGS) entry which is preliminary data.</text>
</comment>
<dbReference type="InterPro" id="IPR024344">
    <property type="entry name" value="MDMPI_metal-binding"/>
</dbReference>
<feature type="domain" description="Mycothiol-dependent maleylpyruvate isomerase metal-binding" evidence="2">
    <location>
        <begin position="39"/>
        <end position="120"/>
    </location>
</feature>
<dbReference type="RefSeq" id="WP_344733455.1">
    <property type="nucleotide sequence ID" value="NZ_BAAAZH010000014.1"/>
</dbReference>
<evidence type="ECO:0000313" key="3">
    <source>
        <dbReference type="EMBL" id="GAA4119579.1"/>
    </source>
</evidence>
<protein>
    <recommendedName>
        <fullName evidence="2">Mycothiol-dependent maleylpyruvate isomerase metal-binding domain-containing protein</fullName>
    </recommendedName>
</protein>
<evidence type="ECO:0000313" key="4">
    <source>
        <dbReference type="Proteomes" id="UP001501495"/>
    </source>
</evidence>
<accession>A0ABP7XJM5</accession>